<proteinExistence type="predicted"/>
<protein>
    <submittedName>
        <fullName evidence="2">DUF2063 domain-containing protein</fullName>
    </submittedName>
</protein>
<dbReference type="Pfam" id="PF09836">
    <property type="entry name" value="DUF2063"/>
    <property type="match status" value="1"/>
</dbReference>
<dbReference type="InterPro" id="IPR018640">
    <property type="entry name" value="DUF2063"/>
</dbReference>
<gene>
    <name evidence="2" type="ORF">HBF32_11515</name>
</gene>
<sequence length="244" mass="25643">MSGLASFQRDFAGALFDETSLFGPAGRPAFAIYRNTVMRACLDALEANFPAVACLVGRDWFRAAAAVHVADEPPRDARLATYGEAFPAFLAGFEPAAALPYLADVARLDRLWSESLHAADATALGTRHLASLAPQALAGMRPRLHPATRGFASALPARTIWQASRQGEPVDDALAWDPEYAVVVRVGHDVRVLPAGAADIALLEACEAGATLGEATLAVAEAHPDARIDLILSGLLQSGAFATS</sequence>
<name>A0A7X5QVC5_9GAMM</name>
<dbReference type="EMBL" id="JAAQTL010000001">
    <property type="protein sequence ID" value="NID16088.1"/>
    <property type="molecule type" value="Genomic_DNA"/>
</dbReference>
<dbReference type="RefSeq" id="WP_166699757.1">
    <property type="nucleotide sequence ID" value="NZ_JAAQTL010000001.1"/>
</dbReference>
<organism evidence="2 3">
    <name type="scientific">Luteibacter yeojuensis</name>
    <dbReference type="NCBI Taxonomy" id="345309"/>
    <lineage>
        <taxon>Bacteria</taxon>
        <taxon>Pseudomonadati</taxon>
        <taxon>Pseudomonadota</taxon>
        <taxon>Gammaproteobacteria</taxon>
        <taxon>Lysobacterales</taxon>
        <taxon>Rhodanobacteraceae</taxon>
        <taxon>Luteibacter</taxon>
    </lineage>
</organism>
<comment type="caution">
    <text evidence="2">The sequence shown here is derived from an EMBL/GenBank/DDBJ whole genome shotgun (WGS) entry which is preliminary data.</text>
</comment>
<accession>A0A7X5QVC5</accession>
<feature type="domain" description="Putative DNA-binding" evidence="1">
    <location>
        <begin position="7"/>
        <end position="90"/>
    </location>
</feature>
<dbReference type="Proteomes" id="UP000518878">
    <property type="component" value="Unassembled WGS sequence"/>
</dbReference>
<evidence type="ECO:0000313" key="2">
    <source>
        <dbReference type="EMBL" id="NID16088.1"/>
    </source>
</evidence>
<dbReference type="AlphaFoldDB" id="A0A7X5QVC5"/>
<keyword evidence="3" id="KW-1185">Reference proteome</keyword>
<evidence type="ECO:0000259" key="1">
    <source>
        <dbReference type="Pfam" id="PF09836"/>
    </source>
</evidence>
<evidence type="ECO:0000313" key="3">
    <source>
        <dbReference type="Proteomes" id="UP000518878"/>
    </source>
</evidence>
<reference evidence="2 3" key="1">
    <citation type="journal article" date="2006" name="Int. J. Syst. Evol. Microbiol.">
        <title>Dyella yeojuensis sp. nov., isolated from greenhouse soil in Korea.</title>
        <authorList>
            <person name="Kim B.Y."/>
            <person name="Weon H.Y."/>
            <person name="Lee K.H."/>
            <person name="Seok S.J."/>
            <person name="Kwon S.W."/>
            <person name="Go S.J."/>
            <person name="Stackebrandt E."/>
        </authorList>
    </citation>
    <scope>NUCLEOTIDE SEQUENCE [LARGE SCALE GENOMIC DNA]</scope>
    <source>
        <strain evidence="2 3">DSM 17673</strain>
    </source>
</reference>